<protein>
    <recommendedName>
        <fullName evidence="1">DUF7448 domain-containing protein</fullName>
    </recommendedName>
</protein>
<evidence type="ECO:0000259" key="1">
    <source>
        <dbReference type="Pfam" id="PF24240"/>
    </source>
</evidence>
<accession>A0A1V0SFG4</accession>
<evidence type="ECO:0000313" key="2">
    <source>
        <dbReference type="EMBL" id="ARF10466.1"/>
    </source>
</evidence>
<reference evidence="2" key="1">
    <citation type="journal article" date="2017" name="Science">
        <title>Giant viruses with an expanded complement of translation system components.</title>
        <authorList>
            <person name="Schulz F."/>
            <person name="Yutin N."/>
            <person name="Ivanova N.N."/>
            <person name="Ortega D.R."/>
            <person name="Lee T.K."/>
            <person name="Vierheilig J."/>
            <person name="Daims H."/>
            <person name="Horn M."/>
            <person name="Wagner M."/>
            <person name="Jensen G.J."/>
            <person name="Kyrpides N.C."/>
            <person name="Koonin E.V."/>
            <person name="Woyke T."/>
        </authorList>
    </citation>
    <scope>NUCLEOTIDE SEQUENCE</scope>
    <source>
        <strain evidence="2">HKV1</strain>
    </source>
</reference>
<dbReference type="InterPro" id="IPR055871">
    <property type="entry name" value="DUF7448"/>
</dbReference>
<name>A0A1V0SFG4_9VIRU</name>
<dbReference type="EMBL" id="KY684103">
    <property type="protein sequence ID" value="ARF10466.1"/>
    <property type="molecule type" value="Genomic_DNA"/>
</dbReference>
<gene>
    <name evidence="2" type="ORF">Hokovirus_1_345</name>
</gene>
<dbReference type="Pfam" id="PF24240">
    <property type="entry name" value="DUF7448"/>
    <property type="match status" value="1"/>
</dbReference>
<organism evidence="2">
    <name type="scientific">Hokovirus HKV1</name>
    <dbReference type="NCBI Taxonomy" id="1977638"/>
    <lineage>
        <taxon>Viruses</taxon>
        <taxon>Varidnaviria</taxon>
        <taxon>Bamfordvirae</taxon>
        <taxon>Nucleocytoviricota</taxon>
        <taxon>Megaviricetes</taxon>
        <taxon>Imitervirales</taxon>
        <taxon>Mimiviridae</taxon>
        <taxon>Klosneuvirinae</taxon>
        <taxon>Hokovirus</taxon>
    </lineage>
</organism>
<feature type="domain" description="DUF7448" evidence="1">
    <location>
        <begin position="27"/>
        <end position="122"/>
    </location>
</feature>
<sequence length="125" mass="14688">MFSNSEYTIESYNFKCLDYYPEQEYENSTTELRIKCTNGKKIVLKVVTSFCSYGWLEFDDLEPYFNKTITDIKETYEVGMVASELSEYDRNIAVVITFSDNTEFEMVHRNSSNGYYSNGFDVRII</sequence>
<proteinExistence type="predicted"/>